<dbReference type="OrthoDB" id="361678at2759"/>
<accession>Q4UH05</accession>
<dbReference type="AlphaFoldDB" id="Q4UH05"/>
<protein>
    <submittedName>
        <fullName evidence="1">Uncharacterized protein</fullName>
    </submittedName>
</protein>
<dbReference type="GeneID" id="3863961"/>
<evidence type="ECO:0000313" key="2">
    <source>
        <dbReference type="Proteomes" id="UP000001950"/>
    </source>
</evidence>
<dbReference type="OMA" id="GMLYTKY"/>
<sequence>MIRRFYIATRNINLLSSLHDSLNHINNVHLSKLINLHEKNGFSPSLSRNLIYYLSQSTHELRLNELNSLVKGMLYTKYKTESNFFDRILSILSKNYQEDPFLSVDTFYYLLLLNHKDKISTFGCVDFLDNFRLSADVYVQLKLINVFYAIEFYHSYLQEHFTTEIENFVKYLKLISPKLKLKCGIKEESKEITQVKSIMDSLNVEYFSGITGIKS</sequence>
<keyword evidence="2" id="KW-1185">Reference proteome</keyword>
<dbReference type="KEGG" id="tan:TA20760"/>
<dbReference type="InParanoid" id="Q4UH05"/>
<organism evidence="1 2">
    <name type="scientific">Theileria annulata</name>
    <dbReference type="NCBI Taxonomy" id="5874"/>
    <lineage>
        <taxon>Eukaryota</taxon>
        <taxon>Sar</taxon>
        <taxon>Alveolata</taxon>
        <taxon>Apicomplexa</taxon>
        <taxon>Aconoidasida</taxon>
        <taxon>Piroplasmida</taxon>
        <taxon>Theileriidae</taxon>
        <taxon>Theileria</taxon>
    </lineage>
</organism>
<dbReference type="EMBL" id="CR940347">
    <property type="protein sequence ID" value="CAI73634.1"/>
    <property type="molecule type" value="Genomic_DNA"/>
</dbReference>
<dbReference type="VEuPathDB" id="PiroplasmaDB:TA20760"/>
<gene>
    <name evidence="1" type="ORF">TA20760</name>
</gene>
<reference evidence="1 2" key="1">
    <citation type="journal article" date="2005" name="Science">
        <title>Genome of the host-cell transforming parasite Theileria annulata compared with T. parva.</title>
        <authorList>
            <person name="Pain A."/>
            <person name="Renauld H."/>
            <person name="Berriman M."/>
            <person name="Murphy L."/>
            <person name="Yeats C.A."/>
            <person name="Weir W."/>
            <person name="Kerhornou A."/>
            <person name="Aslett M."/>
            <person name="Bishop R."/>
            <person name="Bouchier C."/>
            <person name="Cochet M."/>
            <person name="Coulson R.M.R."/>
            <person name="Cronin A."/>
            <person name="de Villiers E.P."/>
            <person name="Fraser A."/>
            <person name="Fosker N."/>
            <person name="Gardner M."/>
            <person name="Goble A."/>
            <person name="Griffiths-Jones S."/>
            <person name="Harris D.E."/>
            <person name="Katzer F."/>
            <person name="Larke N."/>
            <person name="Lord A."/>
            <person name="Maser P."/>
            <person name="McKellar S."/>
            <person name="Mooney P."/>
            <person name="Morton F."/>
            <person name="Nene V."/>
            <person name="O'Neil S."/>
            <person name="Price C."/>
            <person name="Quail M.A."/>
            <person name="Rabbinowitsch E."/>
            <person name="Rawlings N.D."/>
            <person name="Rutter S."/>
            <person name="Saunders D."/>
            <person name="Seeger K."/>
            <person name="Shah T."/>
            <person name="Squares R."/>
            <person name="Squares S."/>
            <person name="Tivey A."/>
            <person name="Walker A.R."/>
            <person name="Woodward J."/>
            <person name="Dobbelaere D.A.E."/>
            <person name="Langsley G."/>
            <person name="Rajandream M.A."/>
            <person name="McKeever D."/>
            <person name="Shiels B."/>
            <person name="Tait A."/>
            <person name="Barrell B.G."/>
            <person name="Hall N."/>
        </authorList>
    </citation>
    <scope>NUCLEOTIDE SEQUENCE [LARGE SCALE GENOMIC DNA]</scope>
    <source>
        <strain evidence="2">Ankara</strain>
    </source>
</reference>
<dbReference type="RefSeq" id="XP_954311.1">
    <property type="nucleotide sequence ID" value="XM_949218.1"/>
</dbReference>
<evidence type="ECO:0000313" key="1">
    <source>
        <dbReference type="EMBL" id="CAI73634.1"/>
    </source>
</evidence>
<name>Q4UH05_THEAN</name>
<dbReference type="Proteomes" id="UP000001950">
    <property type="component" value="Chromosome 1"/>
</dbReference>
<proteinExistence type="predicted"/>
<dbReference type="eggNOG" id="ENOG502QXTE">
    <property type="taxonomic scope" value="Eukaryota"/>
</dbReference>